<dbReference type="RefSeq" id="WP_058483272.1">
    <property type="nucleotide sequence ID" value="NZ_CAAAII010000014.1"/>
</dbReference>
<dbReference type="CDD" id="cd14686">
    <property type="entry name" value="bZIP"/>
    <property type="match status" value="1"/>
</dbReference>
<feature type="domain" description="BZIP" evidence="2">
    <location>
        <begin position="200"/>
        <end position="251"/>
    </location>
</feature>
<evidence type="ECO:0000313" key="3">
    <source>
        <dbReference type="EMBL" id="KTD64556.1"/>
    </source>
</evidence>
<dbReference type="PROSITE" id="PS50217">
    <property type="entry name" value="BZIP"/>
    <property type="match status" value="1"/>
</dbReference>
<evidence type="ECO:0000256" key="1">
    <source>
        <dbReference type="SAM" id="MobiDB-lite"/>
    </source>
</evidence>
<name>A0A0W0Z5X0_LEGSP</name>
<reference evidence="3 4" key="1">
    <citation type="submission" date="2015-11" db="EMBL/GenBank/DDBJ databases">
        <title>Genomic analysis of 38 Legionella species identifies large and diverse effector repertoires.</title>
        <authorList>
            <person name="Burstein D."/>
            <person name="Amaro F."/>
            <person name="Zusman T."/>
            <person name="Lifshitz Z."/>
            <person name="Cohen O."/>
            <person name="Gilbert J.A."/>
            <person name="Pupko T."/>
            <person name="Shuman H.A."/>
            <person name="Segal G."/>
        </authorList>
    </citation>
    <scope>NUCLEOTIDE SEQUENCE [LARGE SCALE GENOMIC DNA]</scope>
    <source>
        <strain evidence="3 4">Mt.St.Helens-9</strain>
    </source>
</reference>
<dbReference type="PATRIC" id="fig|452.5.peg.1505"/>
<keyword evidence="4" id="KW-1185">Reference proteome</keyword>
<feature type="compositionally biased region" description="Basic and acidic residues" evidence="1">
    <location>
        <begin position="167"/>
        <end position="191"/>
    </location>
</feature>
<organism evidence="3 4">
    <name type="scientific">Legionella spiritensis</name>
    <dbReference type="NCBI Taxonomy" id="452"/>
    <lineage>
        <taxon>Bacteria</taxon>
        <taxon>Pseudomonadati</taxon>
        <taxon>Pseudomonadota</taxon>
        <taxon>Gammaproteobacteria</taxon>
        <taxon>Legionellales</taxon>
        <taxon>Legionellaceae</taxon>
        <taxon>Legionella</taxon>
    </lineage>
</organism>
<dbReference type="InterPro" id="IPR046347">
    <property type="entry name" value="bZIP_sf"/>
</dbReference>
<evidence type="ECO:0000259" key="2">
    <source>
        <dbReference type="PROSITE" id="PS50217"/>
    </source>
</evidence>
<feature type="region of interest" description="Disordered" evidence="1">
    <location>
        <begin position="145"/>
        <end position="223"/>
    </location>
</feature>
<dbReference type="SUPFAM" id="SSF57959">
    <property type="entry name" value="Leucine zipper domain"/>
    <property type="match status" value="1"/>
</dbReference>
<dbReference type="InterPro" id="IPR004827">
    <property type="entry name" value="bZIP"/>
</dbReference>
<gene>
    <name evidence="3" type="ORF">Lspi_1363</name>
</gene>
<protein>
    <submittedName>
        <fullName evidence="3">BZIP transcription factor</fullName>
    </submittedName>
</protein>
<dbReference type="Pfam" id="PF00170">
    <property type="entry name" value="bZIP_1"/>
    <property type="match status" value="1"/>
</dbReference>
<evidence type="ECO:0000313" key="4">
    <source>
        <dbReference type="Proteomes" id="UP000054877"/>
    </source>
</evidence>
<dbReference type="AlphaFoldDB" id="A0A0W0Z5X0"/>
<dbReference type="EMBL" id="LNYX01000013">
    <property type="protein sequence ID" value="KTD64556.1"/>
    <property type="molecule type" value="Genomic_DNA"/>
</dbReference>
<dbReference type="Gene3D" id="1.20.5.170">
    <property type="match status" value="1"/>
</dbReference>
<dbReference type="Proteomes" id="UP000054877">
    <property type="component" value="Unassembled WGS sequence"/>
</dbReference>
<comment type="caution">
    <text evidence="3">The sequence shown here is derived from an EMBL/GenBank/DDBJ whole genome shotgun (WGS) entry which is preliminary data.</text>
</comment>
<dbReference type="GO" id="GO:0003700">
    <property type="term" value="F:DNA-binding transcription factor activity"/>
    <property type="evidence" value="ECO:0007669"/>
    <property type="project" value="InterPro"/>
</dbReference>
<dbReference type="SMART" id="SM00338">
    <property type="entry name" value="BRLZ"/>
    <property type="match status" value="1"/>
</dbReference>
<sequence length="270" mass="31119">MLDFEKHTTMQNKLKQELLKFQDDSNTSDLLLLIETQQERLSYLTASVLHFPSQPLDTDSTFTTYYNDYVTDYATQRFMVRIFHNELLALMPELSGSDFHLSEHSYLSNVEESLFPGIYDIWPEDILPAPDCSIVSSPYKNPAPTFFSTPSAQPSKRKRGCESDNTTTDHKLSSQYDGTHEPERKRLEQLKSKGNNATQEEKEEKRRLSNKLNARKSREKQKNYTISLEREVATLKQENEQLRAENARLKQMNQSNHDGGAATSPAHFTM</sequence>
<proteinExistence type="predicted"/>
<accession>A0A0W0Z5X0</accession>